<sequence length="137" mass="14942">MKQQQIIMGSISATVSAIAVGYLGVQYLNQNAMYTVAGAMMGLGATTQITQTKLKSPGKKSKRSPSPQPASPVVAVVEQAPQPIEPIYQPIEQQIEQKIEQKIEQPIEVAESDSSKELKLETDPVIERFLTLGLEDF</sequence>
<name>A0ABR8A846_9CYAN</name>
<dbReference type="Proteomes" id="UP000658514">
    <property type="component" value="Unassembled WGS sequence"/>
</dbReference>
<comment type="caution">
    <text evidence="3">The sequence shown here is derived from an EMBL/GenBank/DDBJ whole genome shotgun (WGS) entry which is preliminary data.</text>
</comment>
<feature type="region of interest" description="Disordered" evidence="1">
    <location>
        <begin position="51"/>
        <end position="72"/>
    </location>
</feature>
<proteinExistence type="predicted"/>
<dbReference type="EMBL" id="JACJQH010000008">
    <property type="protein sequence ID" value="MBD2195221.1"/>
    <property type="molecule type" value="Genomic_DNA"/>
</dbReference>
<keyword evidence="2" id="KW-0812">Transmembrane</keyword>
<dbReference type="RefSeq" id="WP_190539174.1">
    <property type="nucleotide sequence ID" value="NZ_CAWPNO010000117.1"/>
</dbReference>
<gene>
    <name evidence="3" type="ORF">H6G24_06885</name>
</gene>
<accession>A0ABR8A846</accession>
<protein>
    <submittedName>
        <fullName evidence="3">Uncharacterized protein</fullName>
    </submittedName>
</protein>
<keyword evidence="2" id="KW-1133">Transmembrane helix</keyword>
<organism evidence="3 4">
    <name type="scientific">Calothrix parietina FACHB-288</name>
    <dbReference type="NCBI Taxonomy" id="2692896"/>
    <lineage>
        <taxon>Bacteria</taxon>
        <taxon>Bacillati</taxon>
        <taxon>Cyanobacteriota</taxon>
        <taxon>Cyanophyceae</taxon>
        <taxon>Nostocales</taxon>
        <taxon>Calotrichaceae</taxon>
        <taxon>Calothrix</taxon>
    </lineage>
</organism>
<evidence type="ECO:0000256" key="2">
    <source>
        <dbReference type="SAM" id="Phobius"/>
    </source>
</evidence>
<keyword evidence="2" id="KW-0472">Membrane</keyword>
<feature type="transmembrane region" description="Helical" evidence="2">
    <location>
        <begin position="7"/>
        <end position="25"/>
    </location>
</feature>
<reference evidence="3 4" key="1">
    <citation type="journal article" date="2020" name="ISME J.">
        <title>Comparative genomics reveals insights into cyanobacterial evolution and habitat adaptation.</title>
        <authorList>
            <person name="Chen M.Y."/>
            <person name="Teng W.K."/>
            <person name="Zhao L."/>
            <person name="Hu C.X."/>
            <person name="Zhou Y.K."/>
            <person name="Han B.P."/>
            <person name="Song L.R."/>
            <person name="Shu W.S."/>
        </authorList>
    </citation>
    <scope>NUCLEOTIDE SEQUENCE [LARGE SCALE GENOMIC DNA]</scope>
    <source>
        <strain evidence="3 4">FACHB-288</strain>
    </source>
</reference>
<evidence type="ECO:0000313" key="4">
    <source>
        <dbReference type="Proteomes" id="UP000658514"/>
    </source>
</evidence>
<keyword evidence="4" id="KW-1185">Reference proteome</keyword>
<evidence type="ECO:0000313" key="3">
    <source>
        <dbReference type="EMBL" id="MBD2195221.1"/>
    </source>
</evidence>
<evidence type="ECO:0000256" key="1">
    <source>
        <dbReference type="SAM" id="MobiDB-lite"/>
    </source>
</evidence>